<evidence type="ECO:0000313" key="2">
    <source>
        <dbReference type="Proteomes" id="UP000580250"/>
    </source>
</evidence>
<sequence>MKMRTKYLNLYGIPIILNFTLDTNMKNISANLILFIQKRTIPLIFMAIKKKVIIIYIELQEKELMNI</sequence>
<reference evidence="1 2" key="1">
    <citation type="submission" date="2020-08" db="EMBL/GenBank/DDBJ databases">
        <authorList>
            <person name="Koutsovoulos G."/>
            <person name="Danchin GJ E."/>
        </authorList>
    </citation>
    <scope>NUCLEOTIDE SEQUENCE [LARGE SCALE GENOMIC DNA]</scope>
</reference>
<dbReference type="Proteomes" id="UP000580250">
    <property type="component" value="Unassembled WGS sequence"/>
</dbReference>
<organism evidence="1 2">
    <name type="scientific">Meloidogyne enterolobii</name>
    <name type="common">Root-knot nematode worm</name>
    <name type="synonym">Meloidogyne mayaguensis</name>
    <dbReference type="NCBI Taxonomy" id="390850"/>
    <lineage>
        <taxon>Eukaryota</taxon>
        <taxon>Metazoa</taxon>
        <taxon>Ecdysozoa</taxon>
        <taxon>Nematoda</taxon>
        <taxon>Chromadorea</taxon>
        <taxon>Rhabditida</taxon>
        <taxon>Tylenchina</taxon>
        <taxon>Tylenchomorpha</taxon>
        <taxon>Tylenchoidea</taxon>
        <taxon>Meloidogynidae</taxon>
        <taxon>Meloidogyninae</taxon>
        <taxon>Meloidogyne</taxon>
    </lineage>
</organism>
<protein>
    <submittedName>
        <fullName evidence="1">Uncharacterized protein</fullName>
    </submittedName>
</protein>
<accession>A0A6V7V0F6</accession>
<evidence type="ECO:0000313" key="1">
    <source>
        <dbReference type="EMBL" id="CAD2168296.1"/>
    </source>
</evidence>
<gene>
    <name evidence="1" type="ORF">MENT_LOCUS19649</name>
</gene>
<proteinExistence type="predicted"/>
<comment type="caution">
    <text evidence="1">The sequence shown here is derived from an EMBL/GenBank/DDBJ whole genome shotgun (WGS) entry which is preliminary data.</text>
</comment>
<dbReference type="EMBL" id="CAJEWN010000139">
    <property type="protein sequence ID" value="CAD2168296.1"/>
    <property type="molecule type" value="Genomic_DNA"/>
</dbReference>
<dbReference type="AlphaFoldDB" id="A0A6V7V0F6"/>
<name>A0A6V7V0F6_MELEN</name>